<evidence type="ECO:0000313" key="1">
    <source>
        <dbReference type="EMBL" id="BBY67757.1"/>
    </source>
</evidence>
<accession>A0A7I7TEW1</accession>
<dbReference type="AlphaFoldDB" id="A0A7I7TEW1"/>
<keyword evidence="2" id="KW-1185">Reference proteome</keyword>
<gene>
    <name evidence="1" type="ORF">MHEL_60000</name>
</gene>
<reference evidence="1 2" key="1">
    <citation type="journal article" date="2019" name="Emerg. Microbes Infect.">
        <title>Comprehensive subspecies identification of 175 nontuberculous mycobacteria species based on 7547 genomic profiles.</title>
        <authorList>
            <person name="Matsumoto Y."/>
            <person name="Kinjo T."/>
            <person name="Motooka D."/>
            <person name="Nabeya D."/>
            <person name="Jung N."/>
            <person name="Uechi K."/>
            <person name="Horii T."/>
            <person name="Iida T."/>
            <person name="Fujita J."/>
            <person name="Nakamura S."/>
        </authorList>
    </citation>
    <scope>NUCLEOTIDE SEQUENCE [LARGE SCALE GENOMIC DNA]</scope>
    <source>
        <strain evidence="1 2">JCM 30396</strain>
    </source>
</reference>
<dbReference type="KEGG" id="mhev:MHEL_60000"/>
<protein>
    <submittedName>
        <fullName evidence="1">Uncharacterized protein</fullName>
    </submittedName>
</protein>
<dbReference type="Proteomes" id="UP000467148">
    <property type="component" value="Chromosome"/>
</dbReference>
<dbReference type="RefSeq" id="WP_163751671.1">
    <property type="nucleotide sequence ID" value="NZ_AP022596.1"/>
</dbReference>
<organism evidence="1 2">
    <name type="scientific">Mycolicibacterium helvum</name>
    <dbReference type="NCBI Taxonomy" id="1534349"/>
    <lineage>
        <taxon>Bacteria</taxon>
        <taxon>Bacillati</taxon>
        <taxon>Actinomycetota</taxon>
        <taxon>Actinomycetes</taxon>
        <taxon>Mycobacteriales</taxon>
        <taxon>Mycobacteriaceae</taxon>
        <taxon>Mycolicibacterium</taxon>
    </lineage>
</organism>
<sequence>MTVNTATEASPFHDFWLTDYCPGCNPLGHNADSRTRAATLTEPDAVTWHGGKALICDYFCVACGNQRTRADLWTAKAAGIKPPKTRKVA</sequence>
<proteinExistence type="predicted"/>
<dbReference type="EMBL" id="AP022596">
    <property type="protein sequence ID" value="BBY67757.1"/>
    <property type="molecule type" value="Genomic_DNA"/>
</dbReference>
<evidence type="ECO:0000313" key="2">
    <source>
        <dbReference type="Proteomes" id="UP000467148"/>
    </source>
</evidence>
<name>A0A7I7TEW1_9MYCO</name>